<reference evidence="8" key="2">
    <citation type="journal article" date="2022" name="Hortic Res">
        <title>The genome of Dioscorea zingiberensis sheds light on the biosynthesis, origin and evolution of the medicinally important diosgenin saponins.</title>
        <authorList>
            <person name="Li Y."/>
            <person name="Tan C."/>
            <person name="Li Z."/>
            <person name="Guo J."/>
            <person name="Li S."/>
            <person name="Chen X."/>
            <person name="Wang C."/>
            <person name="Dai X."/>
            <person name="Yang H."/>
            <person name="Song W."/>
            <person name="Hou L."/>
            <person name="Xu J."/>
            <person name="Tong Z."/>
            <person name="Xu A."/>
            <person name="Yuan X."/>
            <person name="Wang W."/>
            <person name="Yang Q."/>
            <person name="Chen L."/>
            <person name="Sun Z."/>
            <person name="Wang K."/>
            <person name="Pan B."/>
            <person name="Chen J."/>
            <person name="Bao Y."/>
            <person name="Liu F."/>
            <person name="Qi X."/>
            <person name="Gang D.R."/>
            <person name="Wen J."/>
            <person name="Li J."/>
        </authorList>
    </citation>
    <scope>NUCLEOTIDE SEQUENCE</scope>
    <source>
        <strain evidence="8">Dzin_1.0</strain>
    </source>
</reference>
<comment type="caution">
    <text evidence="8">The sequence shown here is derived from an EMBL/GenBank/DDBJ whole genome shotgun (WGS) entry which is preliminary data.</text>
</comment>
<keyword evidence="3" id="KW-0963">Cytoplasm</keyword>
<accession>A0A9D5CE03</accession>
<dbReference type="PROSITE" id="PS00414">
    <property type="entry name" value="PROFILIN"/>
    <property type="match status" value="1"/>
</dbReference>
<comment type="subunit">
    <text evidence="6">Occurs in many kinds of cells as a complex with monomeric actin in a 1:1 ratio.</text>
</comment>
<dbReference type="PANTHER" id="PTHR11604:SF0">
    <property type="entry name" value="PROFILIN"/>
    <property type="match status" value="1"/>
</dbReference>
<dbReference type="InterPro" id="IPR005455">
    <property type="entry name" value="PFN_euk"/>
</dbReference>
<dbReference type="GO" id="GO:0005856">
    <property type="term" value="C:cytoskeleton"/>
    <property type="evidence" value="ECO:0007669"/>
    <property type="project" value="UniProtKB-SubCell"/>
</dbReference>
<dbReference type="OrthoDB" id="421374at2759"/>
<dbReference type="Pfam" id="PF00235">
    <property type="entry name" value="Profilin"/>
    <property type="match status" value="1"/>
</dbReference>
<evidence type="ECO:0000256" key="4">
    <source>
        <dbReference type="ARBA" id="ARBA00023203"/>
    </source>
</evidence>
<dbReference type="SUPFAM" id="SSF55770">
    <property type="entry name" value="Profilin (actin-binding protein)"/>
    <property type="match status" value="1"/>
</dbReference>
<dbReference type="EMBL" id="JAGGNH010000005">
    <property type="protein sequence ID" value="KAJ0971413.1"/>
    <property type="molecule type" value="Genomic_DNA"/>
</dbReference>
<dbReference type="InterPro" id="IPR048278">
    <property type="entry name" value="PFN"/>
</dbReference>
<dbReference type="PRINTS" id="PR00392">
    <property type="entry name" value="PROFILIN"/>
</dbReference>
<evidence type="ECO:0000256" key="5">
    <source>
        <dbReference type="ARBA" id="ARBA00023212"/>
    </source>
</evidence>
<comment type="subcellular location">
    <subcellularLocation>
        <location evidence="1">Cytoplasm</location>
        <location evidence="1">Cytoskeleton</location>
    </subcellularLocation>
</comment>
<dbReference type="SMART" id="SM00392">
    <property type="entry name" value="PROF"/>
    <property type="match status" value="1"/>
</dbReference>
<dbReference type="Proteomes" id="UP001085076">
    <property type="component" value="Miscellaneous, Linkage group lg05"/>
</dbReference>
<comment type="similarity">
    <text evidence="2 7">Belongs to the profilin family.</text>
</comment>
<dbReference type="AlphaFoldDB" id="A0A9D5CE03"/>
<reference evidence="8" key="1">
    <citation type="submission" date="2021-03" db="EMBL/GenBank/DDBJ databases">
        <authorList>
            <person name="Li Z."/>
            <person name="Yang C."/>
        </authorList>
    </citation>
    <scope>NUCLEOTIDE SEQUENCE</scope>
    <source>
        <strain evidence="8">Dzin_1.0</strain>
        <tissue evidence="8">Leaf</tissue>
    </source>
</reference>
<dbReference type="GO" id="GO:0005938">
    <property type="term" value="C:cell cortex"/>
    <property type="evidence" value="ECO:0007669"/>
    <property type="project" value="TreeGrafter"/>
</dbReference>
<name>A0A9D5CE03_9LILI</name>
<keyword evidence="9" id="KW-1185">Reference proteome</keyword>
<keyword evidence="4 7" id="KW-0009">Actin-binding</keyword>
<dbReference type="GO" id="GO:0003785">
    <property type="term" value="F:actin monomer binding"/>
    <property type="evidence" value="ECO:0007669"/>
    <property type="project" value="TreeGrafter"/>
</dbReference>
<organism evidence="8 9">
    <name type="scientific">Dioscorea zingiberensis</name>
    <dbReference type="NCBI Taxonomy" id="325984"/>
    <lineage>
        <taxon>Eukaryota</taxon>
        <taxon>Viridiplantae</taxon>
        <taxon>Streptophyta</taxon>
        <taxon>Embryophyta</taxon>
        <taxon>Tracheophyta</taxon>
        <taxon>Spermatophyta</taxon>
        <taxon>Magnoliopsida</taxon>
        <taxon>Liliopsida</taxon>
        <taxon>Dioscoreales</taxon>
        <taxon>Dioscoreaceae</taxon>
        <taxon>Dioscorea</taxon>
    </lineage>
</organism>
<evidence type="ECO:0000256" key="7">
    <source>
        <dbReference type="RuleBase" id="RU003909"/>
    </source>
</evidence>
<evidence type="ECO:0000256" key="2">
    <source>
        <dbReference type="ARBA" id="ARBA00010058"/>
    </source>
</evidence>
<dbReference type="PRINTS" id="PR01640">
    <property type="entry name" value="PROFILINPLNT"/>
</dbReference>
<proteinExistence type="inferred from homology"/>
<evidence type="ECO:0000256" key="1">
    <source>
        <dbReference type="ARBA" id="ARBA00004245"/>
    </source>
</evidence>
<dbReference type="InterPro" id="IPR027310">
    <property type="entry name" value="Profilin_CS"/>
</dbReference>
<dbReference type="CDD" id="cd00148">
    <property type="entry name" value="PROF"/>
    <property type="match status" value="1"/>
</dbReference>
<evidence type="ECO:0000256" key="3">
    <source>
        <dbReference type="ARBA" id="ARBA00022490"/>
    </source>
</evidence>
<dbReference type="InterPro" id="IPR036140">
    <property type="entry name" value="PFN_sf"/>
</dbReference>
<evidence type="ECO:0000256" key="6">
    <source>
        <dbReference type="RuleBase" id="RU003908"/>
    </source>
</evidence>
<sequence length="166" mass="18293">MSWQSYVDDHLMCEIEGQKLTSAAIIGLEGAVWAQSSSFPQFKPEELTAIVNDFNEPGSLAPTGLFLGSTKYMVIQGEPGAVIRGKKGAQPHHRVQFCVDSRMDTLAGDQVLQQLKPIEAIKEAGTIKEYSLLAWLSSSLSFPLEIMLTSMAKVFGWLNKMLQCIQ</sequence>
<dbReference type="PANTHER" id="PTHR11604">
    <property type="entry name" value="PROFILIN"/>
    <property type="match status" value="1"/>
</dbReference>
<gene>
    <name evidence="8" type="ORF">J5N97_019372</name>
</gene>
<keyword evidence="5 6" id="KW-0206">Cytoskeleton</keyword>
<dbReference type="Gene3D" id="3.30.450.30">
    <property type="entry name" value="Dynein light chain 2a, cytoplasmic"/>
    <property type="match status" value="1"/>
</dbReference>
<protein>
    <recommendedName>
        <fullName evidence="7">Profilin</fullName>
    </recommendedName>
</protein>
<evidence type="ECO:0000313" key="9">
    <source>
        <dbReference type="Proteomes" id="UP001085076"/>
    </source>
</evidence>
<comment type="function">
    <text evidence="6">Binds to actin and affects the structure of the cytoskeleton. At high concentrations, profilin prevents the polymerization of actin, whereas it enhances it at low concentrations.</text>
</comment>
<evidence type="ECO:0000313" key="8">
    <source>
        <dbReference type="EMBL" id="KAJ0971413.1"/>
    </source>
</evidence>